<dbReference type="InterPro" id="IPR023214">
    <property type="entry name" value="HAD_sf"/>
</dbReference>
<name>A0A2Z3YMT3_9CORY</name>
<feature type="region of interest" description="Disordered" evidence="6">
    <location>
        <begin position="1"/>
        <end position="29"/>
    </location>
</feature>
<dbReference type="EC" id="3.2.1.-" evidence="7"/>
<keyword evidence="7" id="KW-0378">Hydrolase</keyword>
<evidence type="ECO:0000256" key="3">
    <source>
        <dbReference type="ARBA" id="ARBA00022723"/>
    </source>
</evidence>
<dbReference type="Pfam" id="PF00702">
    <property type="entry name" value="Hydrolase"/>
    <property type="match status" value="1"/>
</dbReference>
<dbReference type="SFLD" id="SFLDS00003">
    <property type="entry name" value="Haloacid_Dehalogenase"/>
    <property type="match status" value="1"/>
</dbReference>
<evidence type="ECO:0000256" key="4">
    <source>
        <dbReference type="ARBA" id="ARBA00022842"/>
    </source>
</evidence>
<comment type="similarity">
    <text evidence="2">Belongs to the HAD-like hydrolase superfamily. CbbY/CbbZ/Gph/YieH family.</text>
</comment>
<evidence type="ECO:0000256" key="2">
    <source>
        <dbReference type="ARBA" id="ARBA00006171"/>
    </source>
</evidence>
<dbReference type="Proteomes" id="UP000247696">
    <property type="component" value="Chromosome"/>
</dbReference>
<keyword evidence="5" id="KW-0119">Carbohydrate metabolism</keyword>
<dbReference type="GO" id="GO:0016798">
    <property type="term" value="F:hydrolase activity, acting on glycosyl bonds"/>
    <property type="evidence" value="ECO:0007669"/>
    <property type="project" value="UniProtKB-KW"/>
</dbReference>
<dbReference type="NCBIfam" id="TIGR01509">
    <property type="entry name" value="HAD-SF-IA-v3"/>
    <property type="match status" value="1"/>
</dbReference>
<feature type="compositionally biased region" description="Gly residues" evidence="6">
    <location>
        <begin position="1"/>
        <end position="18"/>
    </location>
</feature>
<dbReference type="SUPFAM" id="SSF56784">
    <property type="entry name" value="HAD-like"/>
    <property type="match status" value="1"/>
</dbReference>
<dbReference type="KEGG" id="cpre:Csp1_04990"/>
<evidence type="ECO:0000256" key="5">
    <source>
        <dbReference type="ARBA" id="ARBA00023277"/>
    </source>
</evidence>
<dbReference type="STRING" id="1737425.GCA_900049755_02113"/>
<evidence type="ECO:0000313" key="7">
    <source>
        <dbReference type="EMBL" id="AWT25318.1"/>
    </source>
</evidence>
<comment type="cofactor">
    <cofactor evidence="1">
        <name>Mg(2+)</name>
        <dbReference type="ChEBI" id="CHEBI:18420"/>
    </cofactor>
</comment>
<dbReference type="Gene3D" id="3.40.50.1000">
    <property type="entry name" value="HAD superfamily/HAD-like"/>
    <property type="match status" value="1"/>
</dbReference>
<dbReference type="AlphaFoldDB" id="A0A2Z3YMT3"/>
<proteinExistence type="inferred from homology"/>
<dbReference type="InterPro" id="IPR023198">
    <property type="entry name" value="PGP-like_dom2"/>
</dbReference>
<dbReference type="PANTHER" id="PTHR46193:SF18">
    <property type="entry name" value="HEXITOL PHOSPHATASE B"/>
    <property type="match status" value="1"/>
</dbReference>
<dbReference type="SFLD" id="SFLDG01129">
    <property type="entry name" value="C1.5:_HAD__Beta-PGM__Phosphata"/>
    <property type="match status" value="1"/>
</dbReference>
<evidence type="ECO:0000256" key="1">
    <source>
        <dbReference type="ARBA" id="ARBA00001946"/>
    </source>
</evidence>
<dbReference type="InterPro" id="IPR006439">
    <property type="entry name" value="HAD-SF_hydro_IA"/>
</dbReference>
<dbReference type="PANTHER" id="PTHR46193">
    <property type="entry name" value="6-PHOSPHOGLUCONATE PHOSPHATASE"/>
    <property type="match status" value="1"/>
</dbReference>
<evidence type="ECO:0000313" key="8">
    <source>
        <dbReference type="Proteomes" id="UP000247696"/>
    </source>
</evidence>
<evidence type="ECO:0000256" key="6">
    <source>
        <dbReference type="SAM" id="MobiDB-lite"/>
    </source>
</evidence>
<organism evidence="7 8">
    <name type="scientific">Corynebacterium provencense</name>
    <dbReference type="NCBI Taxonomy" id="1737425"/>
    <lineage>
        <taxon>Bacteria</taxon>
        <taxon>Bacillati</taxon>
        <taxon>Actinomycetota</taxon>
        <taxon>Actinomycetes</taxon>
        <taxon>Mycobacteriales</taxon>
        <taxon>Corynebacteriaceae</taxon>
        <taxon>Corynebacterium</taxon>
    </lineage>
</organism>
<dbReference type="EMBL" id="CP024988">
    <property type="protein sequence ID" value="AWT25318.1"/>
    <property type="molecule type" value="Genomic_DNA"/>
</dbReference>
<reference evidence="8" key="1">
    <citation type="submission" date="2017-11" db="EMBL/GenBank/DDBJ databases">
        <title>Otitis media/interna in a cat caused by the recently described species Corynebacterium provencense.</title>
        <authorList>
            <person name="Kittl S."/>
            <person name="Brodard I."/>
            <person name="Rychener L."/>
            <person name="Jores J."/>
            <person name="Roosje P."/>
            <person name="Gobeli Brawand S."/>
        </authorList>
    </citation>
    <scope>NUCLEOTIDE SEQUENCE [LARGE SCALE GENOMIC DNA]</scope>
    <source>
        <strain evidence="8">17KM38</strain>
    </source>
</reference>
<keyword evidence="3" id="KW-0479">Metal-binding</keyword>
<dbReference type="Gene3D" id="1.10.150.240">
    <property type="entry name" value="Putative phosphatase, domain 2"/>
    <property type="match status" value="1"/>
</dbReference>
<protein>
    <submittedName>
        <fullName evidence="7">Putative glycosyl hydrolase</fullName>
        <ecNumber evidence="7">3.2.1.-</ecNumber>
    </submittedName>
</protein>
<dbReference type="InterPro" id="IPR036412">
    <property type="entry name" value="HAD-like_sf"/>
</dbReference>
<dbReference type="InterPro" id="IPR051600">
    <property type="entry name" value="Beta-PGM-like"/>
</dbReference>
<sequence>MTGGVGGCRGGSRGGATGGTHRHRAGPAVARRVRRASGRVWPYDGGMTDRTRTDRSPLPDLAAYAAVLFDLDGVITPTADLHRQAWSEVFTRYFADRGVPPYTEQDYFDFLDGRPRTEGVAALLASRGISLPVDRGDPRWAAAGGGPGEDTPQDATVTGLGLLKNDRFLGLLGEGISAYPGSVALLDALAGTGTRLAVVSSSRNAVPVLRSAGLLDRFEVVVDGVRAGREGLPGKPAPDTYSYGASLLDTDNSRAVVVEDATSGVAAGAAGGFGLVLGVDRGAGARALLEAGADVVVTDLDELVGRVGTLNVDPSEGNIDD</sequence>
<gene>
    <name evidence="7" type="ORF">Csp1_04990</name>
</gene>
<accession>A0A2Z3YMT3</accession>
<dbReference type="GO" id="GO:0046872">
    <property type="term" value="F:metal ion binding"/>
    <property type="evidence" value="ECO:0007669"/>
    <property type="project" value="UniProtKB-KW"/>
</dbReference>
<keyword evidence="4" id="KW-0460">Magnesium</keyword>
<feature type="compositionally biased region" description="Basic residues" evidence="6">
    <location>
        <begin position="20"/>
        <end position="29"/>
    </location>
</feature>
<keyword evidence="7" id="KW-0326">Glycosidase</keyword>
<keyword evidence="8" id="KW-1185">Reference proteome</keyword>